<gene>
    <name evidence="2" type="ORF">OY187_03995</name>
</gene>
<organism evidence="2 3">
    <name type="scientific">Mycolicibacterium iranicum</name>
    <name type="common">Mycobacterium iranicum</name>
    <dbReference type="NCBI Taxonomy" id="912594"/>
    <lineage>
        <taxon>Bacteria</taxon>
        <taxon>Bacillati</taxon>
        <taxon>Actinomycetota</taxon>
        <taxon>Actinomycetes</taxon>
        <taxon>Mycobacteriales</taxon>
        <taxon>Mycobacteriaceae</taxon>
        <taxon>Mycolicibacterium</taxon>
    </lineage>
</organism>
<evidence type="ECO:0000313" key="2">
    <source>
        <dbReference type="EMBL" id="MCZ0727198.1"/>
    </source>
</evidence>
<protein>
    <recommendedName>
        <fullName evidence="4">HNH endonuclease</fullName>
    </recommendedName>
</protein>
<name>A0ABT4HAK2_MYCIR</name>
<proteinExistence type="predicted"/>
<keyword evidence="3" id="KW-1185">Reference proteome</keyword>
<dbReference type="RefSeq" id="WP_268785335.1">
    <property type="nucleotide sequence ID" value="NZ_JAPQYE010000001.1"/>
</dbReference>
<comment type="caution">
    <text evidence="2">The sequence shown here is derived from an EMBL/GenBank/DDBJ whole genome shotgun (WGS) entry which is preliminary data.</text>
</comment>
<dbReference type="Proteomes" id="UP001084650">
    <property type="component" value="Unassembled WGS sequence"/>
</dbReference>
<accession>A0ABT4HAK2</accession>
<evidence type="ECO:0008006" key="4">
    <source>
        <dbReference type="Google" id="ProtNLM"/>
    </source>
</evidence>
<feature type="region of interest" description="Disordered" evidence="1">
    <location>
        <begin position="30"/>
        <end position="70"/>
    </location>
</feature>
<evidence type="ECO:0000256" key="1">
    <source>
        <dbReference type="SAM" id="MobiDB-lite"/>
    </source>
</evidence>
<evidence type="ECO:0000313" key="3">
    <source>
        <dbReference type="Proteomes" id="UP001084650"/>
    </source>
</evidence>
<reference evidence="2" key="1">
    <citation type="submission" date="2022-12" db="EMBL/GenBank/DDBJ databases">
        <title>Whole genome sequence of Mycolicibacterium iranicum strain SBH312.</title>
        <authorList>
            <person name="Jani J."/>
            <person name="Arifin Mustapha Z."/>
            <person name="Ahmed K."/>
            <person name="Kai Ling C."/>
        </authorList>
    </citation>
    <scope>NUCLEOTIDE SEQUENCE</scope>
    <source>
        <strain evidence="2">SBH312</strain>
    </source>
</reference>
<sequence>MPRSRLKVCNQPGCPELQYETRCPEHRRELNRHQRQFGSKADEPRDRARRKATVDAHRQQHGDWCPGWGREAHASADLTADHIEEVIFGGAPDGPLQVLCRSCNGRKYATQQRRA</sequence>
<feature type="compositionally biased region" description="Basic and acidic residues" evidence="1">
    <location>
        <begin position="40"/>
        <end position="61"/>
    </location>
</feature>
<dbReference type="EMBL" id="JAPQYE010000001">
    <property type="protein sequence ID" value="MCZ0727198.1"/>
    <property type="molecule type" value="Genomic_DNA"/>
</dbReference>